<name>X1VJ35_9ZZZZ</name>
<dbReference type="AlphaFoldDB" id="X1VJ35"/>
<proteinExistence type="predicted"/>
<dbReference type="EMBL" id="BARW01029279">
    <property type="protein sequence ID" value="GAJ07745.1"/>
    <property type="molecule type" value="Genomic_DNA"/>
</dbReference>
<organism evidence="1">
    <name type="scientific">marine sediment metagenome</name>
    <dbReference type="NCBI Taxonomy" id="412755"/>
    <lineage>
        <taxon>unclassified sequences</taxon>
        <taxon>metagenomes</taxon>
        <taxon>ecological metagenomes</taxon>
    </lineage>
</organism>
<accession>X1VJ35</accession>
<sequence>DYFQLEGFAYRFVPIKTTRSGFLEYGRINTDVMYDNLMNNFRWGGMEGTDLHLGYYERRTFSVIKIRNNFARLAKKLLLEGKRDSAVAVLDRCLELFPHERIPYHYFMPGIIETYYKAEEIEKAEKIAEEFALICEDNLSYYLSLKPGMRKSVTSDIQLHLQLLQMLTGVTKESNPEGVAKSIEEKFSSLYSKYIQTTGQ</sequence>
<reference evidence="1" key="1">
    <citation type="journal article" date="2014" name="Front. Microbiol.">
        <title>High frequency of phylogenetically diverse reductive dehalogenase-homologous genes in deep subseafloor sedimentary metagenomes.</title>
        <authorList>
            <person name="Kawai M."/>
            <person name="Futagami T."/>
            <person name="Toyoda A."/>
            <person name="Takaki Y."/>
            <person name="Nishi S."/>
            <person name="Hori S."/>
            <person name="Arai W."/>
            <person name="Tsubouchi T."/>
            <person name="Morono Y."/>
            <person name="Uchiyama I."/>
            <person name="Ito T."/>
            <person name="Fujiyama A."/>
            <person name="Inagaki F."/>
            <person name="Takami H."/>
        </authorList>
    </citation>
    <scope>NUCLEOTIDE SEQUENCE</scope>
    <source>
        <strain evidence="1">Expedition CK06-06</strain>
    </source>
</reference>
<protein>
    <submittedName>
        <fullName evidence="1">Uncharacterized protein</fullName>
    </submittedName>
</protein>
<comment type="caution">
    <text evidence="1">The sequence shown here is derived from an EMBL/GenBank/DDBJ whole genome shotgun (WGS) entry which is preliminary data.</text>
</comment>
<feature type="non-terminal residue" evidence="1">
    <location>
        <position position="1"/>
    </location>
</feature>
<evidence type="ECO:0000313" key="1">
    <source>
        <dbReference type="EMBL" id="GAJ07745.1"/>
    </source>
</evidence>
<gene>
    <name evidence="1" type="ORF">S12H4_47089</name>
</gene>